<dbReference type="InterPro" id="IPR018062">
    <property type="entry name" value="HTH_AraC-typ_CS"/>
</dbReference>
<organism evidence="6 7">
    <name type="scientific">Streptomyces fuscichromogenes</name>
    <dbReference type="NCBI Taxonomy" id="1324013"/>
    <lineage>
        <taxon>Bacteria</taxon>
        <taxon>Bacillati</taxon>
        <taxon>Actinomycetota</taxon>
        <taxon>Actinomycetes</taxon>
        <taxon>Kitasatosporales</taxon>
        <taxon>Streptomycetaceae</taxon>
        <taxon>Streptomyces</taxon>
    </lineage>
</organism>
<protein>
    <submittedName>
        <fullName evidence="6">AraC family transcriptional regulator</fullName>
    </submittedName>
</protein>
<dbReference type="GO" id="GO:0043565">
    <property type="term" value="F:sequence-specific DNA binding"/>
    <property type="evidence" value="ECO:0007669"/>
    <property type="project" value="InterPro"/>
</dbReference>
<dbReference type="InterPro" id="IPR009057">
    <property type="entry name" value="Homeodomain-like_sf"/>
</dbReference>
<evidence type="ECO:0000256" key="2">
    <source>
        <dbReference type="ARBA" id="ARBA00023125"/>
    </source>
</evidence>
<dbReference type="EMBL" id="BMML01000048">
    <property type="protein sequence ID" value="GGN45570.1"/>
    <property type="molecule type" value="Genomic_DNA"/>
</dbReference>
<dbReference type="PROSITE" id="PS00041">
    <property type="entry name" value="HTH_ARAC_FAMILY_1"/>
    <property type="match status" value="1"/>
</dbReference>
<dbReference type="PROSITE" id="PS01124">
    <property type="entry name" value="HTH_ARAC_FAMILY_2"/>
    <property type="match status" value="1"/>
</dbReference>
<dbReference type="Gene3D" id="1.10.10.60">
    <property type="entry name" value="Homeodomain-like"/>
    <property type="match status" value="1"/>
</dbReference>
<dbReference type="GO" id="GO:0003700">
    <property type="term" value="F:DNA-binding transcription factor activity"/>
    <property type="evidence" value="ECO:0007669"/>
    <property type="project" value="InterPro"/>
</dbReference>
<evidence type="ECO:0000313" key="6">
    <source>
        <dbReference type="EMBL" id="GGN45570.1"/>
    </source>
</evidence>
<sequence>MPLEEIRKLLDRHARPDLTTAIEGVQVCRFGPASEPAAGMSGTVPAVIAQGGKRLALGEHLFEYQPGQYLVTTVDLPVTGQVMATGAPTLGFGMSLEPTDIAALLLEADPRDLPPVAGDSPTGIAVTQAPEDLLEAIVRLLRLLDSPADRAILAPMIKREILWRLLRGEQSGMIRQMGMADSGLTHISRAVRWIRNNYAAAFRGEEPARVADMSVSAFHRGFQAVTGMSPIQFQKRIRLQEARLLLASHPSDITGVGLTVGYVSPSQFSREYRRMFGTPPNQDAARLRSRPAETASVLP</sequence>
<name>A0A917XPJ6_9ACTN</name>
<dbReference type="Pfam" id="PF12833">
    <property type="entry name" value="HTH_18"/>
    <property type="match status" value="1"/>
</dbReference>
<dbReference type="SMART" id="SM00342">
    <property type="entry name" value="HTH_ARAC"/>
    <property type="match status" value="1"/>
</dbReference>
<dbReference type="PANTHER" id="PTHR43436:SF1">
    <property type="entry name" value="TRANSCRIPTIONAL REGULATORY PROTEIN"/>
    <property type="match status" value="1"/>
</dbReference>
<feature type="region of interest" description="Disordered" evidence="4">
    <location>
        <begin position="279"/>
        <end position="299"/>
    </location>
</feature>
<evidence type="ECO:0000313" key="7">
    <source>
        <dbReference type="Proteomes" id="UP000653411"/>
    </source>
</evidence>
<keyword evidence="3" id="KW-0804">Transcription</keyword>
<reference evidence="6" key="1">
    <citation type="journal article" date="2014" name="Int. J. Syst. Evol. Microbiol.">
        <title>Complete genome sequence of Corynebacterium casei LMG S-19264T (=DSM 44701T), isolated from a smear-ripened cheese.</title>
        <authorList>
            <consortium name="US DOE Joint Genome Institute (JGI-PGF)"/>
            <person name="Walter F."/>
            <person name="Albersmeier A."/>
            <person name="Kalinowski J."/>
            <person name="Ruckert C."/>
        </authorList>
    </citation>
    <scope>NUCLEOTIDE SEQUENCE</scope>
    <source>
        <strain evidence="6">CGMCC 4.7110</strain>
    </source>
</reference>
<dbReference type="AlphaFoldDB" id="A0A917XPJ6"/>
<evidence type="ECO:0000256" key="4">
    <source>
        <dbReference type="SAM" id="MobiDB-lite"/>
    </source>
</evidence>
<dbReference type="Pfam" id="PF06719">
    <property type="entry name" value="AraC_N"/>
    <property type="match status" value="1"/>
</dbReference>
<dbReference type="Proteomes" id="UP000653411">
    <property type="component" value="Unassembled WGS sequence"/>
</dbReference>
<dbReference type="SUPFAM" id="SSF46689">
    <property type="entry name" value="Homeodomain-like"/>
    <property type="match status" value="2"/>
</dbReference>
<dbReference type="RefSeq" id="WP_189269455.1">
    <property type="nucleotide sequence ID" value="NZ_BMML01000048.1"/>
</dbReference>
<evidence type="ECO:0000256" key="1">
    <source>
        <dbReference type="ARBA" id="ARBA00023015"/>
    </source>
</evidence>
<accession>A0A917XPJ6</accession>
<comment type="caution">
    <text evidence="6">The sequence shown here is derived from an EMBL/GenBank/DDBJ whole genome shotgun (WGS) entry which is preliminary data.</text>
</comment>
<dbReference type="PANTHER" id="PTHR43436">
    <property type="entry name" value="ARAC-FAMILY TRANSCRIPTIONAL REGULATOR"/>
    <property type="match status" value="1"/>
</dbReference>
<evidence type="ECO:0000256" key="3">
    <source>
        <dbReference type="ARBA" id="ARBA00023163"/>
    </source>
</evidence>
<reference evidence="6" key="2">
    <citation type="submission" date="2020-09" db="EMBL/GenBank/DDBJ databases">
        <authorList>
            <person name="Sun Q."/>
            <person name="Zhou Y."/>
        </authorList>
    </citation>
    <scope>NUCLEOTIDE SEQUENCE</scope>
    <source>
        <strain evidence="6">CGMCC 4.7110</strain>
    </source>
</reference>
<gene>
    <name evidence="6" type="ORF">GCM10011578_097660</name>
</gene>
<proteinExistence type="predicted"/>
<keyword evidence="1" id="KW-0805">Transcription regulation</keyword>
<dbReference type="InterPro" id="IPR009594">
    <property type="entry name" value="Tscrpt_reg_HTH_AraC_N"/>
</dbReference>
<feature type="domain" description="HTH araC/xylS-type" evidence="5">
    <location>
        <begin position="188"/>
        <end position="286"/>
    </location>
</feature>
<keyword evidence="7" id="KW-1185">Reference proteome</keyword>
<keyword evidence="2" id="KW-0238">DNA-binding</keyword>
<evidence type="ECO:0000259" key="5">
    <source>
        <dbReference type="PROSITE" id="PS01124"/>
    </source>
</evidence>
<dbReference type="InterPro" id="IPR018060">
    <property type="entry name" value="HTH_AraC"/>
</dbReference>